<accession>A0ABS7K3B5</accession>
<reference evidence="1 2" key="1">
    <citation type="submission" date="2020-07" db="EMBL/GenBank/DDBJ databases">
        <title>Fungal Genomes of the International Space Station.</title>
        <authorList>
            <person name="Seuylemezian A."/>
            <person name="Singh N.K."/>
            <person name="Wood J."/>
            <person name="Venkateswaran K."/>
        </authorList>
    </citation>
    <scope>NUCLEOTIDE SEQUENCE [LARGE SCALE GENOMIC DNA]</scope>
    <source>
        <strain evidence="1 2">PL-B2</strain>
    </source>
</reference>
<comment type="caution">
    <text evidence="1">The sequence shown here is derived from an EMBL/GenBank/DDBJ whole genome shotgun (WGS) entry which is preliminary data.</text>
</comment>
<organism evidence="1 2">
    <name type="scientific">Mesobacillus maritimus</name>
    <dbReference type="NCBI Taxonomy" id="1643336"/>
    <lineage>
        <taxon>Bacteria</taxon>
        <taxon>Bacillati</taxon>
        <taxon>Bacillota</taxon>
        <taxon>Bacilli</taxon>
        <taxon>Bacillales</taxon>
        <taxon>Bacillaceae</taxon>
        <taxon>Mesobacillus</taxon>
    </lineage>
</organism>
<dbReference type="Proteomes" id="UP000769780">
    <property type="component" value="Unassembled WGS sequence"/>
</dbReference>
<dbReference type="EMBL" id="JACWFH010000008">
    <property type="protein sequence ID" value="MBY0096674.1"/>
    <property type="molecule type" value="Genomic_DNA"/>
</dbReference>
<dbReference type="RefSeq" id="WP_221872724.1">
    <property type="nucleotide sequence ID" value="NZ_JACWFH010000008.1"/>
</dbReference>
<name>A0ABS7K3B5_9BACI</name>
<keyword evidence="2" id="KW-1185">Reference proteome</keyword>
<proteinExistence type="predicted"/>
<evidence type="ECO:0000313" key="2">
    <source>
        <dbReference type="Proteomes" id="UP000769780"/>
    </source>
</evidence>
<gene>
    <name evidence="1" type="ORF">H0185_07625</name>
</gene>
<protein>
    <submittedName>
        <fullName evidence="1">Uncharacterized protein</fullName>
    </submittedName>
</protein>
<evidence type="ECO:0000313" key="1">
    <source>
        <dbReference type="EMBL" id="MBY0096674.1"/>
    </source>
</evidence>
<sequence length="167" mass="19573">MLTFEEKKAIFRSFNLEEKQTSNGRINFHYPESKQRGQVVGTQLHTNGNGYVIGKYMSPDTINRYGYKIDSRGWIPIKEFTKEQLTDVISEAIKSMSVVENHDEFLQEGLLAVQVEGDNNEEKRFENENIHSLNDERKSPCVSRWLWWTKIVVEFNRIIWGGSIERK</sequence>